<reference evidence="1 2" key="1">
    <citation type="journal article" date="2019" name="Sci. Rep.">
        <title>Orb-weaving spider Araneus ventricosus genome elucidates the spidroin gene catalogue.</title>
        <authorList>
            <person name="Kono N."/>
            <person name="Nakamura H."/>
            <person name="Ohtoshi R."/>
            <person name="Moran D.A.P."/>
            <person name="Shinohara A."/>
            <person name="Yoshida Y."/>
            <person name="Fujiwara M."/>
            <person name="Mori M."/>
            <person name="Tomita M."/>
            <person name="Arakawa K."/>
        </authorList>
    </citation>
    <scope>NUCLEOTIDE SEQUENCE [LARGE SCALE GENOMIC DNA]</scope>
</reference>
<dbReference type="EMBL" id="BGPR01000181">
    <property type="protein sequence ID" value="GBM02581.1"/>
    <property type="molecule type" value="Genomic_DNA"/>
</dbReference>
<dbReference type="AlphaFoldDB" id="A0A4Y2CDV1"/>
<sequence length="104" mass="12011">MEFSRAFKRIFFPNRDNEKRVAFSGIIDLPPRRSAALMDEPPLPTTYNVTGDKLKYTVDLRWFPTWNPPVPKPGPYHYSDDDTYLLREGQAVAGDSLEDYNLSI</sequence>
<accession>A0A4Y2CDV1</accession>
<proteinExistence type="predicted"/>
<evidence type="ECO:0000313" key="1">
    <source>
        <dbReference type="EMBL" id="GBM02581.1"/>
    </source>
</evidence>
<dbReference type="Proteomes" id="UP000499080">
    <property type="component" value="Unassembled WGS sequence"/>
</dbReference>
<organism evidence="1 2">
    <name type="scientific">Araneus ventricosus</name>
    <name type="common">Orbweaver spider</name>
    <name type="synonym">Epeira ventricosa</name>
    <dbReference type="NCBI Taxonomy" id="182803"/>
    <lineage>
        <taxon>Eukaryota</taxon>
        <taxon>Metazoa</taxon>
        <taxon>Ecdysozoa</taxon>
        <taxon>Arthropoda</taxon>
        <taxon>Chelicerata</taxon>
        <taxon>Arachnida</taxon>
        <taxon>Araneae</taxon>
        <taxon>Araneomorphae</taxon>
        <taxon>Entelegynae</taxon>
        <taxon>Araneoidea</taxon>
        <taxon>Araneidae</taxon>
        <taxon>Araneus</taxon>
    </lineage>
</organism>
<name>A0A4Y2CDV1_ARAVE</name>
<evidence type="ECO:0000313" key="2">
    <source>
        <dbReference type="Proteomes" id="UP000499080"/>
    </source>
</evidence>
<protein>
    <submittedName>
        <fullName evidence="1">Uncharacterized protein</fullName>
    </submittedName>
</protein>
<gene>
    <name evidence="1" type="ORF">AVEN_178509_1</name>
</gene>
<comment type="caution">
    <text evidence="1">The sequence shown here is derived from an EMBL/GenBank/DDBJ whole genome shotgun (WGS) entry which is preliminary data.</text>
</comment>
<keyword evidence="2" id="KW-1185">Reference proteome</keyword>